<dbReference type="PANTHER" id="PTHR31315">
    <property type="entry name" value="PROTEIN SIP5"/>
    <property type="match status" value="1"/>
</dbReference>
<dbReference type="EMBL" id="JAEUBG010001986">
    <property type="protein sequence ID" value="KAH3685470.1"/>
    <property type="molecule type" value="Genomic_DNA"/>
</dbReference>
<evidence type="ECO:0008006" key="5">
    <source>
        <dbReference type="Google" id="ProtNLM"/>
    </source>
</evidence>
<comment type="caution">
    <text evidence="3">The sequence shown here is derived from an EMBL/GenBank/DDBJ whole genome shotgun (WGS) entry which is preliminary data.</text>
</comment>
<evidence type="ECO:0000256" key="1">
    <source>
        <dbReference type="ARBA" id="ARBA00010402"/>
    </source>
</evidence>
<gene>
    <name evidence="3" type="ORF">WICPIJ_003553</name>
</gene>
<proteinExistence type="inferred from homology"/>
<feature type="compositionally biased region" description="Basic and acidic residues" evidence="2">
    <location>
        <begin position="1"/>
        <end position="11"/>
    </location>
</feature>
<feature type="compositionally biased region" description="Low complexity" evidence="2">
    <location>
        <begin position="31"/>
        <end position="48"/>
    </location>
</feature>
<dbReference type="PANTHER" id="PTHR31315:SF1">
    <property type="entry name" value="PROTEIN SIP5"/>
    <property type="match status" value="1"/>
</dbReference>
<keyword evidence="4" id="KW-1185">Reference proteome</keyword>
<accession>A0A9P8Q9D4</accession>
<dbReference type="GO" id="GO:0005737">
    <property type="term" value="C:cytoplasm"/>
    <property type="evidence" value="ECO:0007669"/>
    <property type="project" value="TreeGrafter"/>
</dbReference>
<comment type="similarity">
    <text evidence="1">Belongs to the SIP5 family.</text>
</comment>
<reference evidence="3" key="2">
    <citation type="submission" date="2021-01" db="EMBL/GenBank/DDBJ databases">
        <authorList>
            <person name="Schikora-Tamarit M.A."/>
        </authorList>
    </citation>
    <scope>NUCLEOTIDE SEQUENCE</scope>
    <source>
        <strain evidence="3">CBS2887</strain>
    </source>
</reference>
<sequence>MGNVPTKEDRSGSTSTRSKRAGSIGSTLTQRLRSNSKSTLNNNNSNTSDLMINDSSAYKKTTKDRELFKTLHAKGLIVKFDENVDGGYLAPYGTYTLNLDYKVSVVKELILERKLAPFFTPLQDYRNSWTDEELLKVVDALSMHAPFQDNEDDEDLNYDIDSVVESSLSKRDLKKHLSKKFNKELKVKKMRWQMEENARFKTELHSKQQFSKDLKLFLYRNTLECPICFLYYPKWLNYTRCCNQAICTECFVQIKRLDPHFPHDEEGDESNNTDDVKKDPNLLTSEPAACPYCATPHFGVTYQSPTEFRTGMGGILPSTFTNNANQPMASYNESTSPMRRRNHNSISEHEATVDFTSISSSPLNFQENYFKPEDKRTRNSSISSAVNGHKRRGSIPVNHHQVISTDQIRPDWESKLQNARAKLAKRAAAANVIHASNLIIQDNEDELERKMIEEAMRLSLLDQETETQKRKGSAAAANTNAGTLSQTAG</sequence>
<feature type="region of interest" description="Disordered" evidence="2">
    <location>
        <begin position="1"/>
        <end position="51"/>
    </location>
</feature>
<organism evidence="3 4">
    <name type="scientific">Wickerhamomyces pijperi</name>
    <name type="common">Yeast</name>
    <name type="synonym">Pichia pijperi</name>
    <dbReference type="NCBI Taxonomy" id="599730"/>
    <lineage>
        <taxon>Eukaryota</taxon>
        <taxon>Fungi</taxon>
        <taxon>Dikarya</taxon>
        <taxon>Ascomycota</taxon>
        <taxon>Saccharomycotina</taxon>
        <taxon>Saccharomycetes</taxon>
        <taxon>Phaffomycetales</taxon>
        <taxon>Wickerhamomycetaceae</taxon>
        <taxon>Wickerhamomyces</taxon>
    </lineage>
</organism>
<name>A0A9P8Q9D4_WICPI</name>
<evidence type="ECO:0000313" key="4">
    <source>
        <dbReference type="Proteomes" id="UP000774326"/>
    </source>
</evidence>
<protein>
    <recommendedName>
        <fullName evidence="5">Protein SIP5</fullName>
    </recommendedName>
</protein>
<feature type="compositionally biased region" description="Low complexity" evidence="2">
    <location>
        <begin position="473"/>
        <end position="489"/>
    </location>
</feature>
<dbReference type="Proteomes" id="UP000774326">
    <property type="component" value="Unassembled WGS sequence"/>
</dbReference>
<evidence type="ECO:0000313" key="3">
    <source>
        <dbReference type="EMBL" id="KAH3685470.1"/>
    </source>
</evidence>
<reference evidence="3" key="1">
    <citation type="journal article" date="2021" name="Open Biol.">
        <title>Shared evolutionary footprints suggest mitochondrial oxidative damage underlies multiple complex I losses in fungi.</title>
        <authorList>
            <person name="Schikora-Tamarit M.A."/>
            <person name="Marcet-Houben M."/>
            <person name="Nosek J."/>
            <person name="Gabaldon T."/>
        </authorList>
    </citation>
    <scope>NUCLEOTIDE SEQUENCE</scope>
    <source>
        <strain evidence="3">CBS2887</strain>
    </source>
</reference>
<feature type="region of interest" description="Disordered" evidence="2">
    <location>
        <begin position="463"/>
        <end position="489"/>
    </location>
</feature>
<dbReference type="CDD" id="cd24139">
    <property type="entry name" value="SIP5-like"/>
    <property type="match status" value="1"/>
</dbReference>
<dbReference type="AlphaFoldDB" id="A0A9P8Q9D4"/>
<evidence type="ECO:0000256" key="2">
    <source>
        <dbReference type="SAM" id="MobiDB-lite"/>
    </source>
</evidence>
<dbReference type="InterPro" id="IPR039301">
    <property type="entry name" value="Sip5/DA2"/>
</dbReference>
<dbReference type="OrthoDB" id="21471at2759"/>